<dbReference type="AlphaFoldDB" id="A0AAV2QJM8"/>
<feature type="non-terminal residue" evidence="11">
    <location>
        <position position="860"/>
    </location>
</feature>
<feature type="domain" description="Protein kinase" evidence="10">
    <location>
        <begin position="4"/>
        <end position="254"/>
    </location>
</feature>
<dbReference type="FunFam" id="3.30.200.20:FF:000042">
    <property type="entry name" value="Aurora kinase A"/>
    <property type="match status" value="1"/>
</dbReference>
<dbReference type="GO" id="GO:0005737">
    <property type="term" value="C:cytoplasm"/>
    <property type="evidence" value="ECO:0007669"/>
    <property type="project" value="UniProtKB-ARBA"/>
</dbReference>
<gene>
    <name evidence="11" type="ORF">MNOR_LOCUS12193</name>
</gene>
<evidence type="ECO:0000256" key="6">
    <source>
        <dbReference type="ARBA" id="ARBA00022840"/>
    </source>
</evidence>
<comment type="catalytic activity">
    <reaction evidence="7">
        <text>L-threonyl-[protein] + ATP = O-phospho-L-threonyl-[protein] + ADP + H(+)</text>
        <dbReference type="Rhea" id="RHEA:46608"/>
        <dbReference type="Rhea" id="RHEA-COMP:11060"/>
        <dbReference type="Rhea" id="RHEA-COMP:11605"/>
        <dbReference type="ChEBI" id="CHEBI:15378"/>
        <dbReference type="ChEBI" id="CHEBI:30013"/>
        <dbReference type="ChEBI" id="CHEBI:30616"/>
        <dbReference type="ChEBI" id="CHEBI:61977"/>
        <dbReference type="ChEBI" id="CHEBI:456216"/>
        <dbReference type="EC" id="2.7.11.1"/>
    </reaction>
</comment>
<dbReference type="PANTHER" id="PTHR22983:SF6">
    <property type="entry name" value="SERINE_THREONINE-PROTEIN KINASE 36"/>
    <property type="match status" value="1"/>
</dbReference>
<dbReference type="PROSITE" id="PS50011">
    <property type="entry name" value="PROTEIN_KINASE_DOM"/>
    <property type="match status" value="1"/>
</dbReference>
<dbReference type="GO" id="GO:0004674">
    <property type="term" value="F:protein serine/threonine kinase activity"/>
    <property type="evidence" value="ECO:0007669"/>
    <property type="project" value="UniProtKB-KW"/>
</dbReference>
<dbReference type="InterPro" id="IPR011009">
    <property type="entry name" value="Kinase-like_dom_sf"/>
</dbReference>
<evidence type="ECO:0000313" key="12">
    <source>
        <dbReference type="Proteomes" id="UP001497623"/>
    </source>
</evidence>
<keyword evidence="2" id="KW-0723">Serine/threonine-protein kinase</keyword>
<sequence length="860" mass="95830">MDKYKILEAIGEGSFGRVFRGKCLITGQIFALKFIPKRNKIERELRSLRRECEIQRGLAHPNIVRMLDSFETENEVVAVSEYMPGQLFQLLESRGPLTELRVRQISCDLVSAIYYLHSQRILHRDIKPQNILLSQDGVAKLCDFGFSRKMGINTYVLTSVKGTPLYMAPELIEEKPYDHTADLWSLGCILYELLQGSPPFCTSSIVKLVKMVRTDPVMWPPNWGAEVTSFLKGLLEKDPSMRLTWPALLEHSWVAEGVVFVKGAVNISSQPLTNPLTVSQQEVKEQQRKEVLRRTSAAAIVGQHRMPVKDSLTHMIHARKLGTPTIPGARIIPELPENENVNCSMNVASSSTDLEGTERSFTGVPDCNLPHLAPDVLAKLAAVHLEAGAQKGDNATVSNECSISPPIGRYRDREKMIQVNVSSSNETLQSGVMEQNVGIEMEELNTDVSEITPPLEPVGELVKEDYSDARSVVGASVRKLSTVSQESGFKEQDVMDFKLNGPLPSEDRKDSMVNYLANSIDSSRRGSCYSRPSNAMLDQLQDGRPSLPNIKEEGCYTPYPQERAATVASGKTSSAAIFTLHSFNSEDKPMESEEWSRFLDKTMADTLNGNLEIFLEQSELSMYISPLRNVSCPLKVQDKVVTLLMLPFTINVQDKMSNIIKVYLECKVVPNLVNACKLIFKGEGKIKRAVEFDKDQIDTMGQLMMMICHLVYTHNDFLTQFCDTVCVLNAFAVIGKLLTLDNVLPELVASVLAVLNHVMRKLPENATVVQQILNTCEILLLLGTLITHKVPKVRARLCTLIGYTCKTGLETAIILEGQHKLLCDLINLESDLVPEVRKAASFAVSCLQNYTQLMTDSCKP</sequence>
<dbReference type="Pfam" id="PF00069">
    <property type="entry name" value="Pkinase"/>
    <property type="match status" value="1"/>
</dbReference>
<dbReference type="Gene3D" id="1.10.510.10">
    <property type="entry name" value="Transferase(Phosphotransferase) domain 1"/>
    <property type="match status" value="1"/>
</dbReference>
<dbReference type="GO" id="GO:0007224">
    <property type="term" value="P:smoothened signaling pathway"/>
    <property type="evidence" value="ECO:0007669"/>
    <property type="project" value="TreeGrafter"/>
</dbReference>
<dbReference type="PROSITE" id="PS00108">
    <property type="entry name" value="PROTEIN_KINASE_ST"/>
    <property type="match status" value="1"/>
</dbReference>
<feature type="binding site" evidence="9">
    <location>
        <position position="33"/>
    </location>
    <ligand>
        <name>ATP</name>
        <dbReference type="ChEBI" id="CHEBI:30616"/>
    </ligand>
</feature>
<protein>
    <recommendedName>
        <fullName evidence="1">non-specific serine/threonine protein kinase</fullName>
        <ecNumber evidence="1">2.7.11.1</ecNumber>
    </recommendedName>
</protein>
<dbReference type="SUPFAM" id="SSF56112">
    <property type="entry name" value="Protein kinase-like (PK-like)"/>
    <property type="match status" value="1"/>
</dbReference>
<evidence type="ECO:0000256" key="4">
    <source>
        <dbReference type="ARBA" id="ARBA00022741"/>
    </source>
</evidence>
<reference evidence="11 12" key="1">
    <citation type="submission" date="2024-05" db="EMBL/GenBank/DDBJ databases">
        <authorList>
            <person name="Wallberg A."/>
        </authorList>
    </citation>
    <scope>NUCLEOTIDE SEQUENCE [LARGE SCALE GENOMIC DNA]</scope>
</reference>
<dbReference type="EC" id="2.7.11.1" evidence="1"/>
<organism evidence="11 12">
    <name type="scientific">Meganyctiphanes norvegica</name>
    <name type="common">Northern krill</name>
    <name type="synonym">Thysanopoda norvegica</name>
    <dbReference type="NCBI Taxonomy" id="48144"/>
    <lineage>
        <taxon>Eukaryota</taxon>
        <taxon>Metazoa</taxon>
        <taxon>Ecdysozoa</taxon>
        <taxon>Arthropoda</taxon>
        <taxon>Crustacea</taxon>
        <taxon>Multicrustacea</taxon>
        <taxon>Malacostraca</taxon>
        <taxon>Eumalacostraca</taxon>
        <taxon>Eucarida</taxon>
        <taxon>Euphausiacea</taxon>
        <taxon>Euphausiidae</taxon>
        <taxon>Meganyctiphanes</taxon>
    </lineage>
</organism>
<dbReference type="InterPro" id="IPR017441">
    <property type="entry name" value="Protein_kinase_ATP_BS"/>
</dbReference>
<evidence type="ECO:0000256" key="3">
    <source>
        <dbReference type="ARBA" id="ARBA00022679"/>
    </source>
</evidence>
<proteinExistence type="predicted"/>
<dbReference type="Proteomes" id="UP001497623">
    <property type="component" value="Unassembled WGS sequence"/>
</dbReference>
<evidence type="ECO:0000256" key="9">
    <source>
        <dbReference type="PROSITE-ProRule" id="PRU10141"/>
    </source>
</evidence>
<name>A0AAV2QJM8_MEGNR</name>
<keyword evidence="12" id="KW-1185">Reference proteome</keyword>
<dbReference type="InterPro" id="IPR016024">
    <property type="entry name" value="ARM-type_fold"/>
</dbReference>
<keyword evidence="5" id="KW-0418">Kinase</keyword>
<evidence type="ECO:0000259" key="10">
    <source>
        <dbReference type="PROSITE" id="PS50011"/>
    </source>
</evidence>
<keyword evidence="3" id="KW-0808">Transferase</keyword>
<dbReference type="GO" id="GO:0005524">
    <property type="term" value="F:ATP binding"/>
    <property type="evidence" value="ECO:0007669"/>
    <property type="project" value="UniProtKB-UniRule"/>
</dbReference>
<comment type="catalytic activity">
    <reaction evidence="8">
        <text>L-seryl-[protein] + ATP = O-phospho-L-seryl-[protein] + ADP + H(+)</text>
        <dbReference type="Rhea" id="RHEA:17989"/>
        <dbReference type="Rhea" id="RHEA-COMP:9863"/>
        <dbReference type="Rhea" id="RHEA-COMP:11604"/>
        <dbReference type="ChEBI" id="CHEBI:15378"/>
        <dbReference type="ChEBI" id="CHEBI:29999"/>
        <dbReference type="ChEBI" id="CHEBI:30616"/>
        <dbReference type="ChEBI" id="CHEBI:83421"/>
        <dbReference type="ChEBI" id="CHEBI:456216"/>
        <dbReference type="EC" id="2.7.11.1"/>
    </reaction>
</comment>
<keyword evidence="6 9" id="KW-0067">ATP-binding</keyword>
<accession>A0AAV2QJM8</accession>
<dbReference type="InterPro" id="IPR000719">
    <property type="entry name" value="Prot_kinase_dom"/>
</dbReference>
<comment type="caution">
    <text evidence="11">The sequence shown here is derived from an EMBL/GenBank/DDBJ whole genome shotgun (WGS) entry which is preliminary data.</text>
</comment>
<dbReference type="FunFam" id="1.10.510.10:FF:000571">
    <property type="entry name" value="Maternal embryonic leucine zipper kinase"/>
    <property type="match status" value="1"/>
</dbReference>
<evidence type="ECO:0000256" key="8">
    <source>
        <dbReference type="ARBA" id="ARBA00048679"/>
    </source>
</evidence>
<dbReference type="SMART" id="SM00220">
    <property type="entry name" value="S_TKc"/>
    <property type="match status" value="1"/>
</dbReference>
<dbReference type="EMBL" id="CAXKWB010006618">
    <property type="protein sequence ID" value="CAL4083629.1"/>
    <property type="molecule type" value="Genomic_DNA"/>
</dbReference>
<evidence type="ECO:0000313" key="11">
    <source>
        <dbReference type="EMBL" id="CAL4083629.1"/>
    </source>
</evidence>
<evidence type="ECO:0000256" key="7">
    <source>
        <dbReference type="ARBA" id="ARBA00047899"/>
    </source>
</evidence>
<evidence type="ECO:0000256" key="1">
    <source>
        <dbReference type="ARBA" id="ARBA00012513"/>
    </source>
</evidence>
<dbReference type="InterPro" id="IPR008271">
    <property type="entry name" value="Ser/Thr_kinase_AS"/>
</dbReference>
<dbReference type="SUPFAM" id="SSF48371">
    <property type="entry name" value="ARM repeat"/>
    <property type="match status" value="1"/>
</dbReference>
<dbReference type="PANTHER" id="PTHR22983">
    <property type="entry name" value="PROTEIN KINASE RELATED"/>
    <property type="match status" value="1"/>
</dbReference>
<keyword evidence="4 9" id="KW-0547">Nucleotide-binding</keyword>
<dbReference type="PROSITE" id="PS00107">
    <property type="entry name" value="PROTEIN_KINASE_ATP"/>
    <property type="match status" value="1"/>
</dbReference>
<evidence type="ECO:0000256" key="5">
    <source>
        <dbReference type="ARBA" id="ARBA00022777"/>
    </source>
</evidence>
<evidence type="ECO:0000256" key="2">
    <source>
        <dbReference type="ARBA" id="ARBA00022527"/>
    </source>
</evidence>